<dbReference type="InterPro" id="IPR002711">
    <property type="entry name" value="HNH"/>
</dbReference>
<sequence>MWQAPGNSKIFDEDINENIKEGSITERTIKVLQFFASQPFYDYSKVNDLTEKMKDFLIANMKSFKPNKTTLSHFYKPLIFYEFVNVFNLAGQPKISISATGRQFLKNYNEKKYNNAKMIFFQSTLQTRFFANSATIKSQNEKIFPFRMIYFLLIKNKKININDFENKLVYITCEKDFENFEKGNIYFKSTEKAKKWKAWVISSLLDIKIFVKEKNYIFLNDEYKIWLEKNIELNKEYFIMDFDFDIDERFKKIKSKRNRKLAVESYIKANWKCELNEEHFSFTTNKNKMFLESHHIIPFSHQNLYEQQLDCKENLIALCPNCHRSFHHSTNKNKIKLIDVAYNLKENELLKINFNKDDLYAIYLR</sequence>
<dbReference type="Proteomes" id="UP000237990">
    <property type="component" value="Chromosome"/>
</dbReference>
<evidence type="ECO:0000313" key="2">
    <source>
        <dbReference type="EMBL" id="AVN65736.1"/>
    </source>
</evidence>
<dbReference type="GO" id="GO:0004519">
    <property type="term" value="F:endonuclease activity"/>
    <property type="evidence" value="ECO:0007669"/>
    <property type="project" value="InterPro"/>
</dbReference>
<dbReference type="Pfam" id="PF01844">
    <property type="entry name" value="HNH"/>
    <property type="match status" value="1"/>
</dbReference>
<proteinExistence type="predicted"/>
<dbReference type="InterPro" id="IPR003615">
    <property type="entry name" value="HNH_nuc"/>
</dbReference>
<dbReference type="GO" id="GO:0003676">
    <property type="term" value="F:nucleic acid binding"/>
    <property type="evidence" value="ECO:0007669"/>
    <property type="project" value="InterPro"/>
</dbReference>
<dbReference type="CDD" id="cd00085">
    <property type="entry name" value="HNHc"/>
    <property type="match status" value="1"/>
</dbReference>
<feature type="domain" description="HNH" evidence="1">
    <location>
        <begin position="288"/>
        <end position="328"/>
    </location>
</feature>
<evidence type="ECO:0000259" key="1">
    <source>
        <dbReference type="Pfam" id="PF01844"/>
    </source>
</evidence>
<dbReference type="AlphaFoldDB" id="A0AAD2JE82"/>
<dbReference type="RefSeq" id="WP_023025707.1">
    <property type="nucleotide sequence ID" value="NZ_CP022432.1"/>
</dbReference>
<evidence type="ECO:0000313" key="3">
    <source>
        <dbReference type="Proteomes" id="UP000237990"/>
    </source>
</evidence>
<dbReference type="GO" id="GO:0008270">
    <property type="term" value="F:zinc ion binding"/>
    <property type="evidence" value="ECO:0007669"/>
    <property type="project" value="InterPro"/>
</dbReference>
<dbReference type="Gene3D" id="1.10.30.50">
    <property type="match status" value="1"/>
</dbReference>
<dbReference type="EMBL" id="CP022432">
    <property type="protein sequence ID" value="AVN65736.1"/>
    <property type="molecule type" value="Genomic_DNA"/>
</dbReference>
<reference evidence="2 3" key="1">
    <citation type="submission" date="2017-07" db="EMBL/GenBank/DDBJ databases">
        <title>Comparative genomic analysis of Mesoplasma florum.</title>
        <authorList>
            <person name="Baby V."/>
            <person name="Lachance J.-C."/>
            <person name="Gagnon J."/>
            <person name="Lucier J.-F."/>
            <person name="Matteau D."/>
            <person name="Knight T.F."/>
            <person name="Rodrigue S."/>
        </authorList>
    </citation>
    <scope>NUCLEOTIDE SEQUENCE [LARGE SCALE GENOMIC DNA]</scope>
    <source>
        <strain evidence="2 3">W12</strain>
    </source>
</reference>
<organism evidence="2 3">
    <name type="scientific">Mesoplasma florum</name>
    <name type="common">Acholeplasma florum</name>
    <dbReference type="NCBI Taxonomy" id="2151"/>
    <lineage>
        <taxon>Bacteria</taxon>
        <taxon>Bacillati</taxon>
        <taxon>Mycoplasmatota</taxon>
        <taxon>Mollicutes</taxon>
        <taxon>Entomoplasmatales</taxon>
        <taxon>Entomoplasmataceae</taxon>
        <taxon>Mesoplasma</taxon>
    </lineage>
</organism>
<name>A0AAD2JE82_MESFO</name>
<gene>
    <name evidence="2" type="ORF">MflW12_3310</name>
</gene>
<protein>
    <recommendedName>
        <fullName evidence="1">HNH domain-containing protein</fullName>
    </recommendedName>
</protein>
<accession>A0AAD2JE82</accession>